<keyword evidence="3" id="KW-0853">WD repeat</keyword>
<dbReference type="InterPro" id="IPR015943">
    <property type="entry name" value="WD40/YVTN_repeat-like_dom_sf"/>
</dbReference>
<keyword evidence="4" id="KW-0677">Repeat</keyword>
<evidence type="ECO:0000256" key="4">
    <source>
        <dbReference type="ARBA" id="ARBA00022737"/>
    </source>
</evidence>
<feature type="domain" description="IFT121/TULP4 N-terminal" evidence="5">
    <location>
        <begin position="1"/>
        <end position="261"/>
    </location>
</feature>
<dbReference type="Gene3D" id="2.130.10.10">
    <property type="entry name" value="YVTN repeat-like/Quinoprotein amine dehydrogenase"/>
    <property type="match status" value="1"/>
</dbReference>
<proteinExistence type="predicted"/>
<protein>
    <recommendedName>
        <fullName evidence="5">IFT121/TULP4 N-terminal domain-containing protein</fullName>
    </recommendedName>
</protein>
<reference evidence="6" key="1">
    <citation type="submission" date="2020-11" db="EMBL/GenBank/DDBJ databases">
        <authorList>
            <person name="Tran Van P."/>
        </authorList>
    </citation>
    <scope>NUCLEOTIDE SEQUENCE</scope>
</reference>
<dbReference type="GO" id="GO:1905515">
    <property type="term" value="P:non-motile cilium assembly"/>
    <property type="evidence" value="ECO:0007669"/>
    <property type="project" value="TreeGrafter"/>
</dbReference>
<dbReference type="PANTHER" id="PTHR12764:SF5">
    <property type="entry name" value="LD29485P"/>
    <property type="match status" value="1"/>
</dbReference>
<evidence type="ECO:0000259" key="5">
    <source>
        <dbReference type="Pfam" id="PF24797"/>
    </source>
</evidence>
<gene>
    <name evidence="6" type="ORF">CTOB1V02_LOCUS10673</name>
</gene>
<dbReference type="InterPro" id="IPR039857">
    <property type="entry name" value="Ift122/121"/>
</dbReference>
<dbReference type="Pfam" id="PF24797">
    <property type="entry name" value="Beta-prop_WDR35_TULP_N"/>
    <property type="match status" value="1"/>
</dbReference>
<dbReference type="OrthoDB" id="10260567at2759"/>
<organism evidence="6">
    <name type="scientific">Cyprideis torosa</name>
    <dbReference type="NCBI Taxonomy" id="163714"/>
    <lineage>
        <taxon>Eukaryota</taxon>
        <taxon>Metazoa</taxon>
        <taxon>Ecdysozoa</taxon>
        <taxon>Arthropoda</taxon>
        <taxon>Crustacea</taxon>
        <taxon>Oligostraca</taxon>
        <taxon>Ostracoda</taxon>
        <taxon>Podocopa</taxon>
        <taxon>Podocopida</taxon>
        <taxon>Cytherocopina</taxon>
        <taxon>Cytheroidea</taxon>
        <taxon>Cytherideidae</taxon>
        <taxon>Cyprideis</taxon>
    </lineage>
</organism>
<dbReference type="GO" id="GO:0030991">
    <property type="term" value="C:intraciliary transport particle A"/>
    <property type="evidence" value="ECO:0007669"/>
    <property type="project" value="TreeGrafter"/>
</dbReference>
<evidence type="ECO:0000256" key="2">
    <source>
        <dbReference type="ARBA" id="ARBA00022490"/>
    </source>
</evidence>
<dbReference type="EMBL" id="OB665230">
    <property type="protein sequence ID" value="CAD7232846.1"/>
    <property type="molecule type" value="Genomic_DNA"/>
</dbReference>
<dbReference type="SUPFAM" id="SSF50978">
    <property type="entry name" value="WD40 repeat-like"/>
    <property type="match status" value="1"/>
</dbReference>
<dbReference type="AlphaFoldDB" id="A0A7R8WQK7"/>
<accession>A0A7R8WQK7</accession>
<dbReference type="FunFam" id="2.130.10.10:FF:001708">
    <property type="entry name" value="WD repeat-containing protein 35"/>
    <property type="match status" value="1"/>
</dbReference>
<dbReference type="GO" id="GO:0097730">
    <property type="term" value="C:non-motile cilium"/>
    <property type="evidence" value="ECO:0007669"/>
    <property type="project" value="TreeGrafter"/>
</dbReference>
<evidence type="ECO:0000256" key="1">
    <source>
        <dbReference type="ARBA" id="ARBA00004496"/>
    </source>
</evidence>
<dbReference type="PANTHER" id="PTHR12764">
    <property type="entry name" value="WD REPEAT DOMAIN-RELATED"/>
    <property type="match status" value="1"/>
</dbReference>
<dbReference type="GO" id="GO:0005737">
    <property type="term" value="C:cytoplasm"/>
    <property type="evidence" value="ECO:0007669"/>
    <property type="project" value="UniProtKB-SubCell"/>
</dbReference>
<comment type="subcellular location">
    <subcellularLocation>
        <location evidence="1">Cytoplasm</location>
    </subcellularLocation>
</comment>
<name>A0A7R8WQK7_9CRUS</name>
<dbReference type="GO" id="GO:0035721">
    <property type="term" value="P:intraciliary retrograde transport"/>
    <property type="evidence" value="ECO:0007669"/>
    <property type="project" value="TreeGrafter"/>
</dbReference>
<dbReference type="InterPro" id="IPR056159">
    <property type="entry name" value="Beta-prop_IFT121_TULP_N"/>
</dbReference>
<dbReference type="GO" id="GO:0061512">
    <property type="term" value="P:protein localization to cilium"/>
    <property type="evidence" value="ECO:0007669"/>
    <property type="project" value="TreeGrafter"/>
</dbReference>
<evidence type="ECO:0000256" key="3">
    <source>
        <dbReference type="ARBA" id="ARBA00022574"/>
    </source>
</evidence>
<evidence type="ECO:0000313" key="6">
    <source>
        <dbReference type="EMBL" id="CAD7232846.1"/>
    </source>
</evidence>
<dbReference type="InterPro" id="IPR036322">
    <property type="entry name" value="WD40_repeat_dom_sf"/>
</dbReference>
<sequence length="375" mass="42030">MFIYLSKKIAIPNNTKLSSLGWNKEQGYIACGGENGLLKVLKLDTGSADPKARGLAAPTNLSMNQALEGHNGAIEVIIWNEHHQKLTTSDGYGLIIVWSFFKDAWYEEMINNRNKSVVKDMSWNMEGQRICIIYEDGAVIVGSVDGNRIWGKELKQRLLRVTWSPDSRLILFALGNGEVHIYDSSGGYANKLNIQCLSNVEGDGESAVVALAWYDGKYGYVEPDCPALVVVYESGRMQIMRNESDDVECSCQALVTLRCHSVQRLSDPMPSIWDRWSREHREESRILLQLATVGASSAKVPINDRQTSRLLGVPREHRHTVLSSKILLSSGASWIKVEPLREWMLLVEAAKEALKRRDGFQAEHEAAVDDLDKKI</sequence>
<keyword evidence="2" id="KW-0963">Cytoplasm</keyword>